<dbReference type="EMBL" id="JBHSRS010000016">
    <property type="protein sequence ID" value="MFC6281047.1"/>
    <property type="molecule type" value="Genomic_DNA"/>
</dbReference>
<reference evidence="2" key="1">
    <citation type="journal article" date="2019" name="Int. J. Syst. Evol. Microbiol.">
        <title>The Global Catalogue of Microorganisms (GCM) 10K type strain sequencing project: providing services to taxonomists for standard genome sequencing and annotation.</title>
        <authorList>
            <consortium name="The Broad Institute Genomics Platform"/>
            <consortium name="The Broad Institute Genome Sequencing Center for Infectious Disease"/>
            <person name="Wu L."/>
            <person name="Ma J."/>
        </authorList>
    </citation>
    <scope>NUCLEOTIDE SEQUENCE [LARGE SCALE GENOMIC DNA]</scope>
    <source>
        <strain evidence="2">CCUG 39402</strain>
    </source>
</reference>
<organism evidence="1 2">
    <name type="scientific">Polaromonas aquatica</name>
    <dbReference type="NCBI Taxonomy" id="332657"/>
    <lineage>
        <taxon>Bacteria</taxon>
        <taxon>Pseudomonadati</taxon>
        <taxon>Pseudomonadota</taxon>
        <taxon>Betaproteobacteria</taxon>
        <taxon>Burkholderiales</taxon>
        <taxon>Comamonadaceae</taxon>
        <taxon>Polaromonas</taxon>
    </lineage>
</organism>
<evidence type="ECO:0000313" key="2">
    <source>
        <dbReference type="Proteomes" id="UP001596270"/>
    </source>
</evidence>
<proteinExistence type="predicted"/>
<name>A0ABW1TW98_9BURK</name>
<sequence>MNSKCDQLIEINEVSALLRRNGYSFSDYGTSVVVNDPVHRIVGAKLVPHGSNQVVLQNAKQARQFIAARS</sequence>
<gene>
    <name evidence="1" type="ORF">ACFQND_07365</name>
</gene>
<comment type="caution">
    <text evidence="1">The sequence shown here is derived from an EMBL/GenBank/DDBJ whole genome shotgun (WGS) entry which is preliminary data.</text>
</comment>
<accession>A0ABW1TW98</accession>
<evidence type="ECO:0000313" key="1">
    <source>
        <dbReference type="EMBL" id="MFC6281047.1"/>
    </source>
</evidence>
<dbReference type="Proteomes" id="UP001596270">
    <property type="component" value="Unassembled WGS sequence"/>
</dbReference>
<keyword evidence="2" id="KW-1185">Reference proteome</keyword>
<dbReference type="RefSeq" id="WP_371438917.1">
    <property type="nucleotide sequence ID" value="NZ_JBHSRS010000016.1"/>
</dbReference>
<protein>
    <submittedName>
        <fullName evidence="1">Uncharacterized protein</fullName>
    </submittedName>
</protein>